<dbReference type="SUPFAM" id="SSF103025">
    <property type="entry name" value="Folate-binding domain"/>
    <property type="match status" value="1"/>
</dbReference>
<comment type="caution">
    <text evidence="1">The sequence shown here is derived from an EMBL/GenBank/DDBJ whole genome shotgun (WGS) entry which is preliminary data.</text>
</comment>
<dbReference type="OrthoDB" id="9179874at2"/>
<evidence type="ECO:0008006" key="3">
    <source>
        <dbReference type="Google" id="ProtNLM"/>
    </source>
</evidence>
<dbReference type="RefSeq" id="WP_063701035.1">
    <property type="nucleotide sequence ID" value="NZ_LUUB01000061.1"/>
</dbReference>
<protein>
    <recommendedName>
        <fullName evidence="3">Sarcosine oxidase</fullName>
    </recommendedName>
</protein>
<sequence length="215" mass="23627">MAVLAAGRRTPLGDLYAEHPDGVPSSIDATLVRTTVVPERSGEGPIEVLDLTRYARFGIKGKGASDWLRSKAIPLPEPVNTLAPVASRKLDLVRLGAEDYLVLPQSLGEPASLAALRSEWESDGRERKGFNSWREEVWAWFHIHGANVADFLAKTCPVDLNADRLPLRSVVQTRVAQMDCILVRTDRTNDHGFDLFFDVASANFMMSSLKELGAA</sequence>
<reference evidence="1 2" key="1">
    <citation type="submission" date="2016-03" db="EMBL/GenBank/DDBJ databases">
        <title>Draft Genome Sequence of the Strain BR 10245 (Bradyrhizobium sp.) isolated from nodules of Centrolobium paraense.</title>
        <authorList>
            <person name="Simoes-Araujo J.L.Sr."/>
            <person name="Barauna A.C."/>
            <person name="Silva K."/>
            <person name="Zilli J.E."/>
        </authorList>
    </citation>
    <scope>NUCLEOTIDE SEQUENCE [LARGE SCALE GENOMIC DNA]</scope>
    <source>
        <strain evidence="1 2">BR 10245</strain>
    </source>
</reference>
<name>A0A176YQI8_9BRAD</name>
<dbReference type="Proteomes" id="UP000076959">
    <property type="component" value="Unassembled WGS sequence"/>
</dbReference>
<dbReference type="InterPro" id="IPR027266">
    <property type="entry name" value="TrmE/GcvT-like"/>
</dbReference>
<dbReference type="AlphaFoldDB" id="A0A176YQI8"/>
<organism evidence="1 2">
    <name type="scientific">Bradyrhizobium centrolobii</name>
    <dbReference type="NCBI Taxonomy" id="1505087"/>
    <lineage>
        <taxon>Bacteria</taxon>
        <taxon>Pseudomonadati</taxon>
        <taxon>Pseudomonadota</taxon>
        <taxon>Alphaproteobacteria</taxon>
        <taxon>Hyphomicrobiales</taxon>
        <taxon>Nitrobacteraceae</taxon>
        <taxon>Bradyrhizobium</taxon>
    </lineage>
</organism>
<gene>
    <name evidence="1" type="ORF">AYJ54_14285</name>
</gene>
<evidence type="ECO:0000313" key="1">
    <source>
        <dbReference type="EMBL" id="OAF08579.1"/>
    </source>
</evidence>
<accession>A0A176YQI8</accession>
<evidence type="ECO:0000313" key="2">
    <source>
        <dbReference type="Proteomes" id="UP000076959"/>
    </source>
</evidence>
<keyword evidence="2" id="KW-1185">Reference proteome</keyword>
<dbReference type="STRING" id="1505087.AYJ54_14285"/>
<dbReference type="EMBL" id="LUUB01000061">
    <property type="protein sequence ID" value="OAF08579.1"/>
    <property type="molecule type" value="Genomic_DNA"/>
</dbReference>
<dbReference type="Gene3D" id="3.30.1360.120">
    <property type="entry name" value="Probable tRNA modification gtpase trme, domain 1"/>
    <property type="match status" value="1"/>
</dbReference>
<proteinExistence type="predicted"/>